<dbReference type="InterPro" id="IPR049449">
    <property type="entry name" value="TesB_ACOT8-like_N"/>
</dbReference>
<evidence type="ECO:0000313" key="2">
    <source>
        <dbReference type="EMBL" id="MEE4021833.1"/>
    </source>
</evidence>
<evidence type="ECO:0000313" key="3">
    <source>
        <dbReference type="Proteomes" id="UP001335729"/>
    </source>
</evidence>
<dbReference type="Gene3D" id="3.10.129.10">
    <property type="entry name" value="Hotdog Thioesterase"/>
    <property type="match status" value="2"/>
</dbReference>
<dbReference type="EMBL" id="JAZDUE010000001">
    <property type="protein sequence ID" value="MEE4021833.1"/>
    <property type="molecule type" value="Genomic_DNA"/>
</dbReference>
<organism evidence="2 3">
    <name type="scientific">Gordonia prachuapensis</name>
    <dbReference type="NCBI Taxonomy" id="3115651"/>
    <lineage>
        <taxon>Bacteria</taxon>
        <taxon>Bacillati</taxon>
        <taxon>Actinomycetota</taxon>
        <taxon>Actinomycetes</taxon>
        <taxon>Mycobacteriales</taxon>
        <taxon>Gordoniaceae</taxon>
        <taxon>Gordonia</taxon>
    </lineage>
</organism>
<dbReference type="SUPFAM" id="SSF54637">
    <property type="entry name" value="Thioesterase/thiol ester dehydrase-isomerase"/>
    <property type="match status" value="2"/>
</dbReference>
<reference evidence="2 3" key="1">
    <citation type="submission" date="2024-01" db="EMBL/GenBank/DDBJ databases">
        <title>Draft genome sequence of Gordonia sp. PKS22-38.</title>
        <authorList>
            <person name="Suphannarot A."/>
            <person name="Mingma R."/>
        </authorList>
    </citation>
    <scope>NUCLEOTIDE SEQUENCE [LARGE SCALE GENOMIC DNA]</scope>
    <source>
        <strain evidence="2 3">PKS22-38</strain>
    </source>
</reference>
<protein>
    <submittedName>
        <fullName evidence="2">Acyl-CoA thioesterase domain-containing protein</fullName>
    </submittedName>
</protein>
<proteinExistence type="predicted"/>
<accession>A0ABU7MNL1</accession>
<dbReference type="InterPro" id="IPR029069">
    <property type="entry name" value="HotDog_dom_sf"/>
</dbReference>
<dbReference type="RefSeq" id="WP_330503136.1">
    <property type="nucleotide sequence ID" value="NZ_JAZDUE010000001.1"/>
</dbReference>
<gene>
    <name evidence="2" type="ORF">V1Y59_01990</name>
</gene>
<comment type="caution">
    <text evidence="2">The sequence shown here is derived from an EMBL/GenBank/DDBJ whole genome shotgun (WGS) entry which is preliminary data.</text>
</comment>
<evidence type="ECO:0000259" key="1">
    <source>
        <dbReference type="Pfam" id="PF13622"/>
    </source>
</evidence>
<dbReference type="Pfam" id="PF13622">
    <property type="entry name" value="4HBT_3"/>
    <property type="match status" value="1"/>
</dbReference>
<sequence length="303" mass="32056">MSTTTPATADAVKTAVTETNTFTSDFGLVSLQPCAERSFIRADLTDLLRSHAGTAPVGMLVTVLDFVASDPALVAAAPDWTATQDLALHMAEPVIEGPIVMDSRLIRVGKKVVVVSADIYDAHGRTDLRDIAAAIDTGSDRPGGPTLAARGLVTFARIPRSAAFGADAYTPDQWIGQVRERAVVPIAEPIHARLGIRAVEPSSGVLELDRTPFVANQIGTIMGGAQALLIECAAQAMRPDLLPIDMQMHFLAQVRVGPARTYGTVVRDGTDHSVVNIRMVDAGADDMTLTLATVTLARTGSRH</sequence>
<keyword evidence="3" id="KW-1185">Reference proteome</keyword>
<feature type="domain" description="Acyl-CoA thioesterase-like N-terminal HotDog" evidence="1">
    <location>
        <begin position="218"/>
        <end position="296"/>
    </location>
</feature>
<dbReference type="Proteomes" id="UP001335729">
    <property type="component" value="Unassembled WGS sequence"/>
</dbReference>
<name>A0ABU7MNL1_9ACTN</name>